<dbReference type="EMBL" id="MU007014">
    <property type="protein sequence ID" value="KAF2435226.1"/>
    <property type="molecule type" value="Genomic_DNA"/>
</dbReference>
<proteinExistence type="predicted"/>
<comment type="caution">
    <text evidence="1">The sequence shown here is derived from an EMBL/GenBank/DDBJ whole genome shotgun (WGS) entry which is preliminary data.</text>
</comment>
<dbReference type="Proteomes" id="UP000800235">
    <property type="component" value="Unassembled WGS sequence"/>
</dbReference>
<name>A0A9P4P0M4_9PEZI</name>
<keyword evidence="2" id="KW-1185">Reference proteome</keyword>
<organism evidence="1 2">
    <name type="scientific">Tothia fuscella</name>
    <dbReference type="NCBI Taxonomy" id="1048955"/>
    <lineage>
        <taxon>Eukaryota</taxon>
        <taxon>Fungi</taxon>
        <taxon>Dikarya</taxon>
        <taxon>Ascomycota</taxon>
        <taxon>Pezizomycotina</taxon>
        <taxon>Dothideomycetes</taxon>
        <taxon>Pleosporomycetidae</taxon>
        <taxon>Venturiales</taxon>
        <taxon>Cylindrosympodiaceae</taxon>
        <taxon>Tothia</taxon>
    </lineage>
</organism>
<evidence type="ECO:0000313" key="2">
    <source>
        <dbReference type="Proteomes" id="UP000800235"/>
    </source>
</evidence>
<reference evidence="1" key="1">
    <citation type="journal article" date="2020" name="Stud. Mycol.">
        <title>101 Dothideomycetes genomes: a test case for predicting lifestyles and emergence of pathogens.</title>
        <authorList>
            <person name="Haridas S."/>
            <person name="Albert R."/>
            <person name="Binder M."/>
            <person name="Bloem J."/>
            <person name="Labutti K."/>
            <person name="Salamov A."/>
            <person name="Andreopoulos B."/>
            <person name="Baker S."/>
            <person name="Barry K."/>
            <person name="Bills G."/>
            <person name="Bluhm B."/>
            <person name="Cannon C."/>
            <person name="Castanera R."/>
            <person name="Culley D."/>
            <person name="Daum C."/>
            <person name="Ezra D."/>
            <person name="Gonzalez J."/>
            <person name="Henrissat B."/>
            <person name="Kuo A."/>
            <person name="Liang C."/>
            <person name="Lipzen A."/>
            <person name="Lutzoni F."/>
            <person name="Magnuson J."/>
            <person name="Mondo S."/>
            <person name="Nolan M."/>
            <person name="Ohm R."/>
            <person name="Pangilinan J."/>
            <person name="Park H.-J."/>
            <person name="Ramirez L."/>
            <person name="Alfaro M."/>
            <person name="Sun H."/>
            <person name="Tritt A."/>
            <person name="Yoshinaga Y."/>
            <person name="Zwiers L.-H."/>
            <person name="Turgeon B."/>
            <person name="Goodwin S."/>
            <person name="Spatafora J."/>
            <person name="Crous P."/>
            <person name="Grigoriev I."/>
        </authorList>
    </citation>
    <scope>NUCLEOTIDE SEQUENCE</scope>
    <source>
        <strain evidence="1">CBS 130266</strain>
    </source>
</reference>
<protein>
    <submittedName>
        <fullName evidence="1">Uncharacterized protein</fullName>
    </submittedName>
</protein>
<gene>
    <name evidence="1" type="ORF">EJ08DRAFT_393824</name>
</gene>
<dbReference type="AlphaFoldDB" id="A0A9P4P0M4"/>
<accession>A0A9P4P0M4</accession>
<sequence length="131" mass="14361">MNGNTSITLFGLEPIRTCNFTSTDAVGYILQFSQSDIKLVVEHCRNICLWINGDGNPDLAGVGVVTSYTIQLALALTPNEGPKHRKLLFFMALATTNLMGTRAALGPLFRRHQSDPILQACIDVSRSRELP</sequence>
<dbReference type="OrthoDB" id="4582561at2759"/>
<evidence type="ECO:0000313" key="1">
    <source>
        <dbReference type="EMBL" id="KAF2435226.1"/>
    </source>
</evidence>